<evidence type="ECO:0000256" key="9">
    <source>
        <dbReference type="ARBA" id="ARBA00034078"/>
    </source>
</evidence>
<evidence type="ECO:0000256" key="6">
    <source>
        <dbReference type="ARBA" id="ARBA00023014"/>
    </source>
</evidence>
<dbReference type="PROSITE" id="PS51318">
    <property type="entry name" value="TAT"/>
    <property type="match status" value="1"/>
</dbReference>
<evidence type="ECO:0000256" key="8">
    <source>
        <dbReference type="ARBA" id="ARBA00029586"/>
    </source>
</evidence>
<evidence type="ECO:0000256" key="3">
    <source>
        <dbReference type="ARBA" id="ARBA00022714"/>
    </source>
</evidence>
<keyword evidence="3" id="KW-0001">2Fe-2S</keyword>
<feature type="compositionally biased region" description="Acidic residues" evidence="10">
    <location>
        <begin position="50"/>
        <end position="73"/>
    </location>
</feature>
<evidence type="ECO:0000256" key="11">
    <source>
        <dbReference type="SAM" id="SignalP"/>
    </source>
</evidence>
<dbReference type="SUPFAM" id="SSF50022">
    <property type="entry name" value="ISP domain"/>
    <property type="match status" value="1"/>
</dbReference>
<dbReference type="RefSeq" id="WP_165299109.1">
    <property type="nucleotide sequence ID" value="NZ_JAAKZZ010000115.1"/>
</dbReference>
<reference evidence="13 14" key="1">
    <citation type="submission" date="2020-02" db="EMBL/GenBank/DDBJ databases">
        <title>Whole-genome analyses of novel actinobacteria.</title>
        <authorList>
            <person name="Sahin N."/>
            <person name="Tatar D."/>
        </authorList>
    </citation>
    <scope>NUCLEOTIDE SEQUENCE [LARGE SCALE GENOMIC DNA]</scope>
    <source>
        <strain evidence="13 14">SB3404</strain>
    </source>
</reference>
<dbReference type="Pfam" id="PF00355">
    <property type="entry name" value="Rieske"/>
    <property type="match status" value="1"/>
</dbReference>
<comment type="function">
    <text evidence="1">Iron-sulfur subunit of the cytochrome bc1 complex, an essential component of the respiratory electron transport chain required for ATP synthesis. The bc1 complex catalyzes the oxidation of menaquinol and the reduction of cytochrome c in the respiratory chain. The bc1 complex operates through a Q-cycle mechanism that couples electron transfer to generation of the proton gradient that drives ATP synthesis.</text>
</comment>
<dbReference type="CDD" id="cd03467">
    <property type="entry name" value="Rieske"/>
    <property type="match status" value="1"/>
</dbReference>
<keyword evidence="11" id="KW-0732">Signal</keyword>
<evidence type="ECO:0000313" key="14">
    <source>
        <dbReference type="Proteomes" id="UP000477722"/>
    </source>
</evidence>
<comment type="caution">
    <text evidence="13">The sequence shown here is derived from an EMBL/GenBank/DDBJ whole genome shotgun (WGS) entry which is preliminary data.</text>
</comment>
<dbReference type="EMBL" id="JAAKZZ010000115">
    <property type="protein sequence ID" value="NGO69419.1"/>
    <property type="molecule type" value="Genomic_DNA"/>
</dbReference>
<comment type="cofactor">
    <cofactor evidence="9">
        <name>[2Fe-2S] cluster</name>
        <dbReference type="ChEBI" id="CHEBI:190135"/>
    </cofactor>
</comment>
<dbReference type="Gene3D" id="2.102.10.10">
    <property type="entry name" value="Rieske [2Fe-2S] iron-sulphur domain"/>
    <property type="match status" value="1"/>
</dbReference>
<sequence length="167" mass="16984">MSHPLTSRRSVLAAAGLAGLAGTLSACGDSDDDSPGEDAQKSPDTQESPESGDDSGDGDEDSDGGDGDGDEGGAELGQAADIPEGGGQVFKDRKVVVTQPRKGEFKGYSATCTHQGCLVKEVADGTINCACHGSKFDIADGSVRTGPATRSLPTRDVTVRDGTLRLD</sequence>
<dbReference type="PANTHER" id="PTHR10134">
    <property type="entry name" value="CYTOCHROME B-C1 COMPLEX SUBUNIT RIESKE, MITOCHONDRIAL"/>
    <property type="match status" value="1"/>
</dbReference>
<feature type="signal peptide" evidence="11">
    <location>
        <begin position="1"/>
        <end position="26"/>
    </location>
</feature>
<keyword evidence="6" id="KW-0411">Iron-sulfur</keyword>
<dbReference type="GO" id="GO:0016020">
    <property type="term" value="C:membrane"/>
    <property type="evidence" value="ECO:0007669"/>
    <property type="project" value="InterPro"/>
</dbReference>
<accession>A0A6G4WVV6</accession>
<dbReference type="InterPro" id="IPR005805">
    <property type="entry name" value="Rieske_Fe-S_prot_C"/>
</dbReference>
<evidence type="ECO:0000259" key="12">
    <source>
        <dbReference type="PROSITE" id="PS51296"/>
    </source>
</evidence>
<dbReference type="GO" id="GO:0046872">
    <property type="term" value="F:metal ion binding"/>
    <property type="evidence" value="ECO:0007669"/>
    <property type="project" value="UniProtKB-KW"/>
</dbReference>
<evidence type="ECO:0000256" key="4">
    <source>
        <dbReference type="ARBA" id="ARBA00022723"/>
    </source>
</evidence>
<keyword evidence="5" id="KW-0408">Iron</keyword>
<dbReference type="PRINTS" id="PR00162">
    <property type="entry name" value="RIESKE"/>
</dbReference>
<evidence type="ECO:0000256" key="7">
    <source>
        <dbReference type="ARBA" id="ARBA00023157"/>
    </source>
</evidence>
<dbReference type="GO" id="GO:0051537">
    <property type="term" value="F:2 iron, 2 sulfur cluster binding"/>
    <property type="evidence" value="ECO:0007669"/>
    <property type="project" value="UniProtKB-KW"/>
</dbReference>
<keyword evidence="7" id="KW-1015">Disulfide bond</keyword>
<proteinExistence type="predicted"/>
<gene>
    <name evidence="13" type="ORF">G5C65_13865</name>
</gene>
<feature type="chain" id="PRO_5026225005" description="Cytochrome bc1 complex Rieske iron-sulfur subunit" evidence="11">
    <location>
        <begin position="27"/>
        <end position="167"/>
    </location>
</feature>
<evidence type="ECO:0000313" key="13">
    <source>
        <dbReference type="EMBL" id="NGO69419.1"/>
    </source>
</evidence>
<evidence type="ECO:0000256" key="5">
    <source>
        <dbReference type="ARBA" id="ARBA00023004"/>
    </source>
</evidence>
<dbReference type="Proteomes" id="UP000477722">
    <property type="component" value="Unassembled WGS sequence"/>
</dbReference>
<dbReference type="AlphaFoldDB" id="A0A6G4WVV6"/>
<feature type="domain" description="Rieske" evidence="12">
    <location>
        <begin position="74"/>
        <end position="166"/>
    </location>
</feature>
<dbReference type="PROSITE" id="PS51296">
    <property type="entry name" value="RIESKE"/>
    <property type="match status" value="1"/>
</dbReference>
<dbReference type="FunFam" id="2.102.10.10:FF:000016">
    <property type="entry name" value="Nitrite reductase/ring-hydroxylating ferredoxin subunit"/>
    <property type="match status" value="1"/>
</dbReference>
<name>A0A6G4WVV6_9ACTN</name>
<dbReference type="InterPro" id="IPR017941">
    <property type="entry name" value="Rieske_2Fe-2S"/>
</dbReference>
<keyword evidence="14" id="KW-1185">Reference proteome</keyword>
<dbReference type="InterPro" id="IPR006311">
    <property type="entry name" value="TAT_signal"/>
</dbReference>
<organism evidence="13 14">
    <name type="scientific">Streptomyces boncukensis</name>
    <dbReference type="NCBI Taxonomy" id="2711219"/>
    <lineage>
        <taxon>Bacteria</taxon>
        <taxon>Bacillati</taxon>
        <taxon>Actinomycetota</taxon>
        <taxon>Actinomycetes</taxon>
        <taxon>Kitasatosporales</taxon>
        <taxon>Streptomycetaceae</taxon>
        <taxon>Streptomyces</taxon>
    </lineage>
</organism>
<evidence type="ECO:0000256" key="2">
    <source>
        <dbReference type="ARBA" id="ARBA00015816"/>
    </source>
</evidence>
<dbReference type="GO" id="GO:0004497">
    <property type="term" value="F:monooxygenase activity"/>
    <property type="evidence" value="ECO:0007669"/>
    <property type="project" value="UniProtKB-ARBA"/>
</dbReference>
<evidence type="ECO:0000256" key="10">
    <source>
        <dbReference type="SAM" id="MobiDB-lite"/>
    </source>
</evidence>
<dbReference type="InterPro" id="IPR014349">
    <property type="entry name" value="Rieske_Fe-S_prot"/>
</dbReference>
<keyword evidence="4" id="KW-0479">Metal-binding</keyword>
<evidence type="ECO:0000256" key="1">
    <source>
        <dbReference type="ARBA" id="ARBA00002494"/>
    </source>
</evidence>
<dbReference type="InterPro" id="IPR036922">
    <property type="entry name" value="Rieske_2Fe-2S_sf"/>
</dbReference>
<protein>
    <recommendedName>
        <fullName evidence="2">Cytochrome bc1 complex Rieske iron-sulfur subunit</fullName>
    </recommendedName>
    <alternativeName>
        <fullName evidence="8">Cytochrome bc1 reductase complex subunit QcrA</fullName>
    </alternativeName>
</protein>
<dbReference type="GO" id="GO:0016705">
    <property type="term" value="F:oxidoreductase activity, acting on paired donors, with incorporation or reduction of molecular oxygen"/>
    <property type="evidence" value="ECO:0007669"/>
    <property type="project" value="UniProtKB-ARBA"/>
</dbReference>
<feature type="region of interest" description="Disordered" evidence="10">
    <location>
        <begin position="23"/>
        <end position="93"/>
    </location>
</feature>